<organism evidence="3 4">
    <name type="scientific">Phanerochaete sordida</name>
    <dbReference type="NCBI Taxonomy" id="48140"/>
    <lineage>
        <taxon>Eukaryota</taxon>
        <taxon>Fungi</taxon>
        <taxon>Dikarya</taxon>
        <taxon>Basidiomycota</taxon>
        <taxon>Agaricomycotina</taxon>
        <taxon>Agaricomycetes</taxon>
        <taxon>Polyporales</taxon>
        <taxon>Phanerochaetaceae</taxon>
        <taxon>Phanerochaete</taxon>
    </lineage>
</organism>
<protein>
    <submittedName>
        <fullName evidence="3">Aldo/keto reductase</fullName>
    </submittedName>
</protein>
<dbReference type="OrthoDB" id="2310150at2759"/>
<dbReference type="PANTHER" id="PTHR43364">
    <property type="entry name" value="NADH-SPECIFIC METHYLGLYOXAL REDUCTASE-RELATED"/>
    <property type="match status" value="1"/>
</dbReference>
<proteinExistence type="predicted"/>
<dbReference type="InterPro" id="IPR036812">
    <property type="entry name" value="NAD(P)_OxRdtase_dom_sf"/>
</dbReference>
<evidence type="ECO:0000313" key="4">
    <source>
        <dbReference type="Proteomes" id="UP000703269"/>
    </source>
</evidence>
<gene>
    <name evidence="3" type="ORF">PsYK624_080400</name>
</gene>
<keyword evidence="1" id="KW-0560">Oxidoreductase</keyword>
<dbReference type="Pfam" id="PF00248">
    <property type="entry name" value="Aldo_ket_red"/>
    <property type="match status" value="1"/>
</dbReference>
<dbReference type="PANTHER" id="PTHR43364:SF4">
    <property type="entry name" value="NAD(P)-LINKED OXIDOREDUCTASE SUPERFAMILY PROTEIN"/>
    <property type="match status" value="1"/>
</dbReference>
<dbReference type="Gene3D" id="3.20.20.100">
    <property type="entry name" value="NADP-dependent oxidoreductase domain"/>
    <property type="match status" value="1"/>
</dbReference>
<evidence type="ECO:0000313" key="3">
    <source>
        <dbReference type="EMBL" id="GJE91889.1"/>
    </source>
</evidence>
<dbReference type="SUPFAM" id="SSF51430">
    <property type="entry name" value="NAD(P)-linked oxidoreductase"/>
    <property type="match status" value="1"/>
</dbReference>
<dbReference type="InterPro" id="IPR023210">
    <property type="entry name" value="NADP_OxRdtase_dom"/>
</dbReference>
<reference evidence="3 4" key="1">
    <citation type="submission" date="2021-08" db="EMBL/GenBank/DDBJ databases">
        <title>Draft Genome Sequence of Phanerochaete sordida strain YK-624.</title>
        <authorList>
            <person name="Mori T."/>
            <person name="Dohra H."/>
            <person name="Suzuki T."/>
            <person name="Kawagishi H."/>
            <person name="Hirai H."/>
        </authorList>
    </citation>
    <scope>NUCLEOTIDE SEQUENCE [LARGE SCALE GENOMIC DNA]</scope>
    <source>
        <strain evidence="3 4">YK-624</strain>
    </source>
</reference>
<dbReference type="EMBL" id="BPQB01000023">
    <property type="protein sequence ID" value="GJE91889.1"/>
    <property type="molecule type" value="Genomic_DNA"/>
</dbReference>
<evidence type="ECO:0000259" key="2">
    <source>
        <dbReference type="Pfam" id="PF00248"/>
    </source>
</evidence>
<dbReference type="GO" id="GO:0016491">
    <property type="term" value="F:oxidoreductase activity"/>
    <property type="evidence" value="ECO:0007669"/>
    <property type="project" value="UniProtKB-KW"/>
</dbReference>
<keyword evidence="4" id="KW-1185">Reference proteome</keyword>
<dbReference type="InterPro" id="IPR050523">
    <property type="entry name" value="AKR_Detox_Biosynth"/>
</dbReference>
<dbReference type="CDD" id="cd19075">
    <property type="entry name" value="AKR_AKR7A1-5"/>
    <property type="match status" value="1"/>
</dbReference>
<sequence>MPARIPLILGGGDFGDADKRGRVTDPAVAQQFLDYMVEHGHIGVDTSRIYCKGSSEKLIAQLDFRGKARVDTKVHPQQPGDHAPARLQELFTTSRDTLGGHKIRVFYLHAPDRSVPFEDTLAAADALHKAGHFEQLGLSNYMAWEVAEIAGICARRGFVPPTVYQGVYNLLDRRVEDELFPCLRKHGIAYAAYSPLAGGFLTDRFFVPAPGGDVPLQKFDLRYTPSWYQDRYYPMAAAVAELLGVVKAHGLTLTEVAYRWLEWHSMLRPGDHGIVMAASRLEQVEGSVADCDKGPLPEAVVEACEEAWRKSKALAKPYWL</sequence>
<dbReference type="AlphaFoldDB" id="A0A9P3GCK6"/>
<dbReference type="Proteomes" id="UP000703269">
    <property type="component" value="Unassembled WGS sequence"/>
</dbReference>
<name>A0A9P3GCK6_9APHY</name>
<feature type="domain" description="NADP-dependent oxidoreductase" evidence="2">
    <location>
        <begin position="6"/>
        <end position="308"/>
    </location>
</feature>
<accession>A0A9P3GCK6</accession>
<evidence type="ECO:0000256" key="1">
    <source>
        <dbReference type="ARBA" id="ARBA00023002"/>
    </source>
</evidence>
<comment type="caution">
    <text evidence="3">The sequence shown here is derived from an EMBL/GenBank/DDBJ whole genome shotgun (WGS) entry which is preliminary data.</text>
</comment>